<sequence>MEMTYEIFDGFLADAECCQVCWILVSGEWLLVTDWDDRYAKRGFLYCRCLKRLNSEHDVTKTLIRLSAIDAVRSDAP</sequence>
<accession>D6PKX2</accession>
<proteinExistence type="predicted"/>
<dbReference type="AlphaFoldDB" id="D6PKX2"/>
<dbReference type="EMBL" id="GU943135">
    <property type="protein sequence ID" value="ADD96373.1"/>
    <property type="molecule type" value="Genomic_DNA"/>
</dbReference>
<reference evidence="1" key="1">
    <citation type="journal article" date="2010" name="ISME J.">
        <title>Metagenome of the Mediterranean deep chlorophyll maximum studied by direct and fosmid library 454 pyrosequencing.</title>
        <authorList>
            <person name="Ghai R."/>
            <person name="Martin-Cuadrado A.B."/>
            <person name="Molto A.G."/>
            <person name="Heredia I.G."/>
            <person name="Cabrera R."/>
            <person name="Martin J."/>
            <person name="Verdu M."/>
            <person name="Deschamps P."/>
            <person name="Moreira D."/>
            <person name="Lopez-Garcia P."/>
            <person name="Mira A."/>
            <person name="Rodriguez-Valera F."/>
        </authorList>
    </citation>
    <scope>NUCLEOTIDE SEQUENCE</scope>
</reference>
<name>D6PKX2_9ZZZZ</name>
<organism evidence="1">
    <name type="scientific">uncultured organism MedDCM-OCT-S09-C20</name>
    <dbReference type="NCBI Taxonomy" id="743645"/>
    <lineage>
        <taxon>unclassified sequences</taxon>
        <taxon>environmental samples</taxon>
    </lineage>
</organism>
<evidence type="ECO:0000313" key="1">
    <source>
        <dbReference type="EMBL" id="ADD96373.1"/>
    </source>
</evidence>
<protein>
    <submittedName>
        <fullName evidence="1">Uncharacterized protein</fullName>
    </submittedName>
</protein>